<gene>
    <name evidence="2" type="primary">Acey_s0008.g374</name>
    <name evidence="2" type="ORF">Y032_0008g374</name>
</gene>
<feature type="region of interest" description="Disordered" evidence="1">
    <location>
        <begin position="1"/>
        <end position="23"/>
    </location>
</feature>
<feature type="compositionally biased region" description="Basic and acidic residues" evidence="1">
    <location>
        <begin position="7"/>
        <end position="19"/>
    </location>
</feature>
<proteinExistence type="predicted"/>
<comment type="caution">
    <text evidence="2">The sequence shown here is derived from an EMBL/GenBank/DDBJ whole genome shotgun (WGS) entry which is preliminary data.</text>
</comment>
<dbReference type="EMBL" id="JARK01001344">
    <property type="protein sequence ID" value="EYC28176.1"/>
    <property type="molecule type" value="Genomic_DNA"/>
</dbReference>
<evidence type="ECO:0000313" key="3">
    <source>
        <dbReference type="Proteomes" id="UP000024635"/>
    </source>
</evidence>
<organism evidence="2 3">
    <name type="scientific">Ancylostoma ceylanicum</name>
    <dbReference type="NCBI Taxonomy" id="53326"/>
    <lineage>
        <taxon>Eukaryota</taxon>
        <taxon>Metazoa</taxon>
        <taxon>Ecdysozoa</taxon>
        <taxon>Nematoda</taxon>
        <taxon>Chromadorea</taxon>
        <taxon>Rhabditida</taxon>
        <taxon>Rhabditina</taxon>
        <taxon>Rhabditomorpha</taxon>
        <taxon>Strongyloidea</taxon>
        <taxon>Ancylostomatidae</taxon>
        <taxon>Ancylostomatinae</taxon>
        <taxon>Ancylostoma</taxon>
    </lineage>
</organism>
<name>A0A016VLK5_9BILA</name>
<sequence>MYSGNLARREQVNRNGREEDLNEPIAKHYHAPFFLTMVHTREARIDECVQSEFGKSHIIQDTRDRNV</sequence>
<evidence type="ECO:0000256" key="1">
    <source>
        <dbReference type="SAM" id="MobiDB-lite"/>
    </source>
</evidence>
<protein>
    <submittedName>
        <fullName evidence="2">Uncharacterized protein</fullName>
    </submittedName>
</protein>
<accession>A0A016VLK5</accession>
<dbReference type="AlphaFoldDB" id="A0A016VLK5"/>
<reference evidence="3" key="1">
    <citation type="journal article" date="2015" name="Nat. Genet.">
        <title>The genome and transcriptome of the zoonotic hookworm Ancylostoma ceylanicum identify infection-specific gene families.</title>
        <authorList>
            <person name="Schwarz E.M."/>
            <person name="Hu Y."/>
            <person name="Antoshechkin I."/>
            <person name="Miller M.M."/>
            <person name="Sternberg P.W."/>
            <person name="Aroian R.V."/>
        </authorList>
    </citation>
    <scope>NUCLEOTIDE SEQUENCE</scope>
    <source>
        <strain evidence="3">HY135</strain>
    </source>
</reference>
<evidence type="ECO:0000313" key="2">
    <source>
        <dbReference type="EMBL" id="EYC28176.1"/>
    </source>
</evidence>
<keyword evidence="3" id="KW-1185">Reference proteome</keyword>
<dbReference type="Proteomes" id="UP000024635">
    <property type="component" value="Unassembled WGS sequence"/>
</dbReference>